<dbReference type="GeneID" id="81584136"/>
<gene>
    <name evidence="2" type="ORF">N7537_002836</name>
</gene>
<dbReference type="Pfam" id="PF01636">
    <property type="entry name" value="APH"/>
    <property type="match status" value="1"/>
</dbReference>
<feature type="domain" description="Aminoglycoside phosphotransferase" evidence="1">
    <location>
        <begin position="24"/>
        <end position="130"/>
    </location>
</feature>
<dbReference type="EMBL" id="JAQJAE010000001">
    <property type="protein sequence ID" value="KAJ5617722.1"/>
    <property type="molecule type" value="Genomic_DNA"/>
</dbReference>
<comment type="caution">
    <text evidence="2">The sequence shown here is derived from an EMBL/GenBank/DDBJ whole genome shotgun (WGS) entry which is preliminary data.</text>
</comment>
<dbReference type="SUPFAM" id="SSF56112">
    <property type="entry name" value="Protein kinase-like (PK-like)"/>
    <property type="match status" value="1"/>
</dbReference>
<keyword evidence="2" id="KW-0808">Transferase</keyword>
<sequence>MAEMKYNITYGRLKEAITRFPAILQESIPVFEELAQRLETEMATGEGQLIHGDFDCRNVLISDGPLTVGSCPISLCVIDWELSRIGSIASDVGQMLSGIYLLTVFNSFQAGPKMISSFMHGYGPVTDELAFRIALDVGTQLVLWPCQQADNYDDHLIEMCVDMGHKIILHAEKQAKPWFRGGVFDSIFCFIESH</sequence>
<dbReference type="InterPro" id="IPR011009">
    <property type="entry name" value="Kinase-like_dom_sf"/>
</dbReference>
<protein>
    <submittedName>
        <fullName evidence="2">Kinase-like domain-containing protein</fullName>
    </submittedName>
</protein>
<dbReference type="Proteomes" id="UP001213799">
    <property type="component" value="Unassembled WGS sequence"/>
</dbReference>
<evidence type="ECO:0000259" key="1">
    <source>
        <dbReference type="Pfam" id="PF01636"/>
    </source>
</evidence>
<name>A0AAD6EI22_9EURO</name>
<evidence type="ECO:0000313" key="3">
    <source>
        <dbReference type="Proteomes" id="UP001213799"/>
    </source>
</evidence>
<dbReference type="InterPro" id="IPR002575">
    <property type="entry name" value="Aminoglycoside_PTrfase"/>
</dbReference>
<dbReference type="RefSeq" id="XP_056758889.1">
    <property type="nucleotide sequence ID" value="XM_056893894.1"/>
</dbReference>
<dbReference type="GO" id="GO:0016301">
    <property type="term" value="F:kinase activity"/>
    <property type="evidence" value="ECO:0007669"/>
    <property type="project" value="UniProtKB-KW"/>
</dbReference>
<organism evidence="2 3">
    <name type="scientific">Penicillium hordei</name>
    <dbReference type="NCBI Taxonomy" id="40994"/>
    <lineage>
        <taxon>Eukaryota</taxon>
        <taxon>Fungi</taxon>
        <taxon>Dikarya</taxon>
        <taxon>Ascomycota</taxon>
        <taxon>Pezizomycotina</taxon>
        <taxon>Eurotiomycetes</taxon>
        <taxon>Eurotiomycetidae</taxon>
        <taxon>Eurotiales</taxon>
        <taxon>Aspergillaceae</taxon>
        <taxon>Penicillium</taxon>
    </lineage>
</organism>
<dbReference type="AlphaFoldDB" id="A0AAD6EI22"/>
<reference evidence="2" key="2">
    <citation type="submission" date="2023-01" db="EMBL/GenBank/DDBJ databases">
        <authorList>
            <person name="Petersen C."/>
        </authorList>
    </citation>
    <scope>NUCLEOTIDE SEQUENCE</scope>
    <source>
        <strain evidence="2">IBT 12815</strain>
    </source>
</reference>
<keyword evidence="2" id="KW-0418">Kinase</keyword>
<evidence type="ECO:0000313" key="2">
    <source>
        <dbReference type="EMBL" id="KAJ5617722.1"/>
    </source>
</evidence>
<keyword evidence="3" id="KW-1185">Reference proteome</keyword>
<accession>A0AAD6EI22</accession>
<dbReference type="Gene3D" id="3.90.1200.10">
    <property type="match status" value="1"/>
</dbReference>
<proteinExistence type="predicted"/>
<reference evidence="2" key="1">
    <citation type="journal article" date="2023" name="IMA Fungus">
        <title>Comparative genomic study of the Penicillium genus elucidates a diverse pangenome and 15 lateral gene transfer events.</title>
        <authorList>
            <person name="Petersen C."/>
            <person name="Sorensen T."/>
            <person name="Nielsen M.R."/>
            <person name="Sondergaard T.E."/>
            <person name="Sorensen J.L."/>
            <person name="Fitzpatrick D.A."/>
            <person name="Frisvad J.C."/>
            <person name="Nielsen K.L."/>
        </authorList>
    </citation>
    <scope>NUCLEOTIDE SEQUENCE</scope>
    <source>
        <strain evidence="2">IBT 12815</strain>
    </source>
</reference>